<name>A0A1S8X888_OPIVI</name>
<dbReference type="AlphaFoldDB" id="A0A1S8X888"/>
<dbReference type="InterPro" id="IPR050348">
    <property type="entry name" value="Protein-Tyr_Phosphatase"/>
</dbReference>
<dbReference type="PRINTS" id="PR00700">
    <property type="entry name" value="PRTYPHPHTASE"/>
</dbReference>
<dbReference type="Proteomes" id="UP000243686">
    <property type="component" value="Unassembled WGS sequence"/>
</dbReference>
<dbReference type="PROSITE" id="PS00383">
    <property type="entry name" value="TYR_PHOSPHATASE_1"/>
    <property type="match status" value="1"/>
</dbReference>
<dbReference type="GO" id="GO:0004725">
    <property type="term" value="F:protein tyrosine phosphatase activity"/>
    <property type="evidence" value="ECO:0007669"/>
    <property type="project" value="InterPro"/>
</dbReference>
<dbReference type="InterPro" id="IPR029021">
    <property type="entry name" value="Prot-tyrosine_phosphatase-like"/>
</dbReference>
<dbReference type="InterPro" id="IPR003595">
    <property type="entry name" value="Tyr_Pase_cat"/>
</dbReference>
<dbReference type="CDD" id="cd00047">
    <property type="entry name" value="PTPc"/>
    <property type="match status" value="1"/>
</dbReference>
<protein>
    <submittedName>
        <fullName evidence="4">Protein-tyrosine phosphatase</fullName>
    </submittedName>
</protein>
<dbReference type="SUPFAM" id="SSF52799">
    <property type="entry name" value="(Phosphotyrosine protein) phosphatases II"/>
    <property type="match status" value="1"/>
</dbReference>
<keyword evidence="1" id="KW-0472">Membrane</keyword>
<dbReference type="EMBL" id="KV891638">
    <property type="protein sequence ID" value="OON22965.1"/>
    <property type="molecule type" value="Genomic_DNA"/>
</dbReference>
<accession>A0A1S8X888</accession>
<reference evidence="4 5" key="1">
    <citation type="submission" date="2015-03" db="EMBL/GenBank/DDBJ databases">
        <title>Draft genome of the nematode, Opisthorchis viverrini.</title>
        <authorList>
            <person name="Mitreva M."/>
        </authorList>
    </citation>
    <scope>NUCLEOTIDE SEQUENCE [LARGE SCALE GENOMIC DNA]</scope>
    <source>
        <strain evidence="4">Khon Kaen</strain>
    </source>
</reference>
<dbReference type="PANTHER" id="PTHR19134:SF449">
    <property type="entry name" value="TYROSINE-PROTEIN PHOSPHATASE 1"/>
    <property type="match status" value="1"/>
</dbReference>
<evidence type="ECO:0000313" key="4">
    <source>
        <dbReference type="EMBL" id="OON22965.1"/>
    </source>
</evidence>
<dbReference type="InterPro" id="IPR016130">
    <property type="entry name" value="Tyr_Pase_AS"/>
</dbReference>
<keyword evidence="1" id="KW-0812">Transmembrane</keyword>
<dbReference type="SMART" id="SM00194">
    <property type="entry name" value="PTPc"/>
    <property type="match status" value="1"/>
</dbReference>
<evidence type="ECO:0000313" key="5">
    <source>
        <dbReference type="Proteomes" id="UP000243686"/>
    </source>
</evidence>
<dbReference type="InterPro" id="IPR000242">
    <property type="entry name" value="PTP_cat"/>
</dbReference>
<gene>
    <name evidence="4" type="ORF">X801_01129</name>
</gene>
<dbReference type="PROSITE" id="PS50055">
    <property type="entry name" value="TYR_PHOSPHATASE_PTP"/>
    <property type="match status" value="1"/>
</dbReference>
<feature type="transmembrane region" description="Helical" evidence="1">
    <location>
        <begin position="110"/>
        <end position="130"/>
    </location>
</feature>
<dbReference type="InterPro" id="IPR000387">
    <property type="entry name" value="Tyr_Pase_dom"/>
</dbReference>
<organism evidence="4 5">
    <name type="scientific">Opisthorchis viverrini</name>
    <name type="common">Southeast Asian liver fluke</name>
    <dbReference type="NCBI Taxonomy" id="6198"/>
    <lineage>
        <taxon>Eukaryota</taxon>
        <taxon>Metazoa</taxon>
        <taxon>Spiralia</taxon>
        <taxon>Lophotrochozoa</taxon>
        <taxon>Platyhelminthes</taxon>
        <taxon>Trematoda</taxon>
        <taxon>Digenea</taxon>
        <taxon>Opisthorchiida</taxon>
        <taxon>Opisthorchiata</taxon>
        <taxon>Opisthorchiidae</taxon>
        <taxon>Opisthorchis</taxon>
    </lineage>
</organism>
<evidence type="ECO:0000259" key="3">
    <source>
        <dbReference type="PROSITE" id="PS50056"/>
    </source>
</evidence>
<feature type="non-terminal residue" evidence="4">
    <location>
        <position position="495"/>
    </location>
</feature>
<keyword evidence="5" id="KW-1185">Reference proteome</keyword>
<proteinExistence type="predicted"/>
<dbReference type="PROSITE" id="PS50056">
    <property type="entry name" value="TYR_PHOSPHATASE_2"/>
    <property type="match status" value="1"/>
</dbReference>
<keyword evidence="1" id="KW-1133">Transmembrane helix</keyword>
<feature type="domain" description="Tyrosine-protein phosphatase" evidence="2">
    <location>
        <begin position="221"/>
        <end position="495"/>
    </location>
</feature>
<evidence type="ECO:0000256" key="1">
    <source>
        <dbReference type="SAM" id="Phobius"/>
    </source>
</evidence>
<sequence length="495" mass="55679">MVTETVPSKMLICGLRIAFQSWNNRLHHGTEAWEWKLWERSEHASHQTAHDGTIILGQTVPCSDSPYCEPGQLMPGSIYGIQLRLYSPNGVFTSHQIFAATKSDLICLKVLLGVFAAVAGCAVILAKFAYTCHTSASWDRLEAEAVKVETERKPDKTNKKRSWTEQVQRVGRYSIMRDDEEGSNFRRTGYMPTNSVVQTGRTIGELRAYLDECLQPTCMQLDEEFTTLRQNCLKKEIDENMTTNIATDPKNHALNRYPDIIPYDHNAVLLSGNNPLQKEIGHYINASYIYAVNPSKDAQAAPKLNPARVDFIAAQAPLKKTIADFWEMIAENHVSLIVMLTQLVEDNVPKCARYWPDEVYATTIHMSHGNELAVTLIAEEDYPSYTIRKISLVDSSEDAVSTTVTQLQMKLWPEHGVPYLADFTAVINEYQKLKVIEENRGAPTLVHCSTGSARSGVFIAADIIKRQLDSGEGLFDIQGTVELLRECRMHMVHKV</sequence>
<dbReference type="Pfam" id="PF00102">
    <property type="entry name" value="Y_phosphatase"/>
    <property type="match status" value="1"/>
</dbReference>
<dbReference type="PANTHER" id="PTHR19134">
    <property type="entry name" value="RECEPTOR-TYPE TYROSINE-PROTEIN PHOSPHATASE"/>
    <property type="match status" value="1"/>
</dbReference>
<dbReference type="SMART" id="SM00404">
    <property type="entry name" value="PTPc_motif"/>
    <property type="match status" value="1"/>
</dbReference>
<feature type="domain" description="Tyrosine specific protein phosphatases" evidence="3">
    <location>
        <begin position="421"/>
        <end position="495"/>
    </location>
</feature>
<evidence type="ECO:0000259" key="2">
    <source>
        <dbReference type="PROSITE" id="PS50055"/>
    </source>
</evidence>
<dbReference type="Gene3D" id="3.90.190.10">
    <property type="entry name" value="Protein tyrosine phosphatase superfamily"/>
    <property type="match status" value="1"/>
</dbReference>